<sequence length="310" mass="34297">MTDHRTRFATVPQSSRADWRRFRREAAAGDHGADLAGASFFQRHSGAFGVLAVSVLVVVSAVVISVDVATGTNWFAGIPWWATGLIALDVAIVVVLGWWMRRDSWRHRARARYRVCRFAADNGLSHEVDAQPQRRLGVIFRYGDDGTTADWCALATEAGFEIANHRVRIEGGGAEGHFDRWGYVMFSLREPLPATLMSRPGGEAERRWLPKRLRGTAPIAITETMCAHTNKPDHPQLRTLMTAEFVALVEAVHPRAFVEIAADKLYLYIGGGVDLASPTLWRNTAALADWLAPRLVMSPNVERKVSGSVV</sequence>
<dbReference type="EMBL" id="VFOW01000001">
    <property type="protein sequence ID" value="TQL75668.1"/>
    <property type="molecule type" value="Genomic_DNA"/>
</dbReference>
<keyword evidence="1" id="KW-1133">Transmembrane helix</keyword>
<evidence type="ECO:0000313" key="2">
    <source>
        <dbReference type="EMBL" id="TQL75668.1"/>
    </source>
</evidence>
<accession>A0A543ASX0</accession>
<keyword evidence="1" id="KW-0812">Transmembrane</keyword>
<proteinExistence type="predicted"/>
<feature type="transmembrane region" description="Helical" evidence="1">
    <location>
        <begin position="47"/>
        <end position="66"/>
    </location>
</feature>
<evidence type="ECO:0000256" key="1">
    <source>
        <dbReference type="SAM" id="Phobius"/>
    </source>
</evidence>
<feature type="transmembrane region" description="Helical" evidence="1">
    <location>
        <begin position="78"/>
        <end position="100"/>
    </location>
</feature>
<dbReference type="RefSeq" id="WP_142035903.1">
    <property type="nucleotide sequence ID" value="NZ_JBHTGS010000001.1"/>
</dbReference>
<organism evidence="2 3">
    <name type="scientific">Stackebrandtia endophytica</name>
    <dbReference type="NCBI Taxonomy" id="1496996"/>
    <lineage>
        <taxon>Bacteria</taxon>
        <taxon>Bacillati</taxon>
        <taxon>Actinomycetota</taxon>
        <taxon>Actinomycetes</taxon>
        <taxon>Glycomycetales</taxon>
        <taxon>Glycomycetaceae</taxon>
        <taxon>Stackebrandtia</taxon>
    </lineage>
</organism>
<dbReference type="InParanoid" id="A0A543ASX0"/>
<keyword evidence="1" id="KW-0472">Membrane</keyword>
<dbReference type="AlphaFoldDB" id="A0A543ASX0"/>
<dbReference type="Proteomes" id="UP000317043">
    <property type="component" value="Unassembled WGS sequence"/>
</dbReference>
<dbReference type="OrthoDB" id="5054050at2"/>
<gene>
    <name evidence="2" type="ORF">FB566_1179</name>
</gene>
<evidence type="ECO:0000313" key="3">
    <source>
        <dbReference type="Proteomes" id="UP000317043"/>
    </source>
</evidence>
<evidence type="ECO:0008006" key="4">
    <source>
        <dbReference type="Google" id="ProtNLM"/>
    </source>
</evidence>
<reference evidence="2 3" key="1">
    <citation type="submission" date="2019-06" db="EMBL/GenBank/DDBJ databases">
        <title>Sequencing the genomes of 1000 actinobacteria strains.</title>
        <authorList>
            <person name="Klenk H.-P."/>
        </authorList>
    </citation>
    <scope>NUCLEOTIDE SEQUENCE [LARGE SCALE GENOMIC DNA]</scope>
    <source>
        <strain evidence="2 3">DSM 45928</strain>
    </source>
</reference>
<keyword evidence="3" id="KW-1185">Reference proteome</keyword>
<name>A0A543ASX0_9ACTN</name>
<protein>
    <recommendedName>
        <fullName evidence="4">DUF3137 domain-containing protein</fullName>
    </recommendedName>
</protein>
<comment type="caution">
    <text evidence="2">The sequence shown here is derived from an EMBL/GenBank/DDBJ whole genome shotgun (WGS) entry which is preliminary data.</text>
</comment>